<dbReference type="RefSeq" id="WP_377713564.1">
    <property type="nucleotide sequence ID" value="NZ_JBHSMP010000024.1"/>
</dbReference>
<organism evidence="2 3">
    <name type="scientific">Paraburkholderia denitrificans</name>
    <dbReference type="NCBI Taxonomy" id="694025"/>
    <lineage>
        <taxon>Bacteria</taxon>
        <taxon>Pseudomonadati</taxon>
        <taxon>Pseudomonadota</taxon>
        <taxon>Betaproteobacteria</taxon>
        <taxon>Burkholderiales</taxon>
        <taxon>Burkholderiaceae</taxon>
        <taxon>Paraburkholderia</taxon>
    </lineage>
</organism>
<reference evidence="3" key="1">
    <citation type="journal article" date="2019" name="Int. J. Syst. Evol. Microbiol.">
        <title>The Global Catalogue of Microorganisms (GCM) 10K type strain sequencing project: providing services to taxonomists for standard genome sequencing and annotation.</title>
        <authorList>
            <consortium name="The Broad Institute Genomics Platform"/>
            <consortium name="The Broad Institute Genome Sequencing Center for Infectious Disease"/>
            <person name="Wu L."/>
            <person name="Ma J."/>
        </authorList>
    </citation>
    <scope>NUCLEOTIDE SEQUENCE [LARGE SCALE GENOMIC DNA]</scope>
    <source>
        <strain evidence="3">CCUG 56042</strain>
    </source>
</reference>
<comment type="caution">
    <text evidence="2">The sequence shown here is derived from an EMBL/GenBank/DDBJ whole genome shotgun (WGS) entry which is preliminary data.</text>
</comment>
<evidence type="ECO:0000313" key="2">
    <source>
        <dbReference type="EMBL" id="MFC5430807.1"/>
    </source>
</evidence>
<feature type="region of interest" description="Disordered" evidence="1">
    <location>
        <begin position="34"/>
        <end position="61"/>
    </location>
</feature>
<proteinExistence type="predicted"/>
<gene>
    <name evidence="2" type="ORF">ACFPTO_18680</name>
</gene>
<dbReference type="Proteomes" id="UP001596103">
    <property type="component" value="Unassembled WGS sequence"/>
</dbReference>
<accession>A0ABW0JCU3</accession>
<sequence>MMIHGAAAFIETPFRAARIANGSRIRQRIRQRIRAGGFAGNDPLRYRKRYRQTDHSTPDYE</sequence>
<keyword evidence="3" id="KW-1185">Reference proteome</keyword>
<name>A0ABW0JCU3_9BURK</name>
<evidence type="ECO:0000256" key="1">
    <source>
        <dbReference type="SAM" id="MobiDB-lite"/>
    </source>
</evidence>
<evidence type="ECO:0000313" key="3">
    <source>
        <dbReference type="Proteomes" id="UP001596103"/>
    </source>
</evidence>
<protein>
    <submittedName>
        <fullName evidence="2">Uncharacterized protein</fullName>
    </submittedName>
</protein>
<dbReference type="EMBL" id="JBHSMP010000024">
    <property type="protein sequence ID" value="MFC5430807.1"/>
    <property type="molecule type" value="Genomic_DNA"/>
</dbReference>
<feature type="compositionally biased region" description="Basic and acidic residues" evidence="1">
    <location>
        <begin position="51"/>
        <end position="61"/>
    </location>
</feature>